<evidence type="ECO:0000313" key="4">
    <source>
        <dbReference type="EMBL" id="KAE9118000.1"/>
    </source>
</evidence>
<dbReference type="Proteomes" id="UP000433483">
    <property type="component" value="Unassembled WGS sequence"/>
</dbReference>
<evidence type="ECO:0000313" key="14">
    <source>
        <dbReference type="Proteomes" id="UP000440367"/>
    </source>
</evidence>
<organism evidence="3 16">
    <name type="scientific">Phytophthora fragariae</name>
    <dbReference type="NCBI Taxonomy" id="53985"/>
    <lineage>
        <taxon>Eukaryota</taxon>
        <taxon>Sar</taxon>
        <taxon>Stramenopiles</taxon>
        <taxon>Oomycota</taxon>
        <taxon>Peronosporomycetes</taxon>
        <taxon>Peronosporales</taxon>
        <taxon>Peronosporaceae</taxon>
        <taxon>Phytophthora</taxon>
    </lineage>
</organism>
<evidence type="ECO:0000313" key="10">
    <source>
        <dbReference type="EMBL" id="KAE9345234.1"/>
    </source>
</evidence>
<evidence type="ECO:0000313" key="16">
    <source>
        <dbReference type="Proteomes" id="UP000441208"/>
    </source>
</evidence>
<accession>A0A6A3SIE7</accession>
<dbReference type="Proteomes" id="UP000437068">
    <property type="component" value="Unassembled WGS sequence"/>
</dbReference>
<keyword evidence="12" id="KW-1185">Reference proteome</keyword>
<dbReference type="EMBL" id="QXGC01000376">
    <property type="protein sequence ID" value="KAE9238921.1"/>
    <property type="molecule type" value="Genomic_DNA"/>
</dbReference>
<dbReference type="Proteomes" id="UP000460718">
    <property type="component" value="Unassembled WGS sequence"/>
</dbReference>
<gene>
    <name evidence="9" type="ORF">PF001_g8512</name>
    <name evidence="8" type="ORF">PF002_g10017</name>
    <name evidence="7" type="ORF">PF004_g8191</name>
    <name evidence="6" type="ORF">PF005_g9220</name>
    <name evidence="5" type="ORF">PF006_g8601</name>
    <name evidence="3" type="ORF">PF007_g9307</name>
    <name evidence="10" type="ORF">PF008_g8859</name>
    <name evidence="1" type="ORF">PF009_g4710</name>
    <name evidence="4" type="ORF">PF010_g8387</name>
    <name evidence="2" type="ORF">PF011_g8463</name>
</gene>
<evidence type="ECO:0000313" key="7">
    <source>
        <dbReference type="EMBL" id="KAE9238921.1"/>
    </source>
</evidence>
<dbReference type="Proteomes" id="UP000488956">
    <property type="component" value="Unassembled WGS sequence"/>
</dbReference>
<dbReference type="EMBL" id="QXGE01000387">
    <property type="protein sequence ID" value="KAE9313925.1"/>
    <property type="molecule type" value="Genomic_DNA"/>
</dbReference>
<dbReference type="EMBL" id="QXGF01000150">
    <property type="protein sequence ID" value="KAE8945639.1"/>
    <property type="molecule type" value="Genomic_DNA"/>
</dbReference>
<dbReference type="Proteomes" id="UP000441208">
    <property type="component" value="Unassembled WGS sequence"/>
</dbReference>
<evidence type="ECO:0000313" key="1">
    <source>
        <dbReference type="EMBL" id="KAE8945639.1"/>
    </source>
</evidence>
<dbReference type="AlphaFoldDB" id="A0A6A3SIE7"/>
<dbReference type="Proteomes" id="UP000429523">
    <property type="component" value="Unassembled WGS sequence"/>
</dbReference>
<evidence type="ECO:0000313" key="5">
    <source>
        <dbReference type="EMBL" id="KAE9146652.1"/>
    </source>
</evidence>
<dbReference type="EMBL" id="QXFY01000408">
    <property type="protein sequence ID" value="KAE9345234.1"/>
    <property type="molecule type" value="Genomic_DNA"/>
</dbReference>
<evidence type="ECO:0000313" key="19">
    <source>
        <dbReference type="Proteomes" id="UP000486351"/>
    </source>
</evidence>
<evidence type="ECO:0000313" key="6">
    <source>
        <dbReference type="EMBL" id="KAE9216009.1"/>
    </source>
</evidence>
<dbReference type="OrthoDB" id="10271088at2759"/>
<protein>
    <submittedName>
        <fullName evidence="3">Uncharacterized protein</fullName>
    </submittedName>
</protein>
<dbReference type="EMBL" id="QXGA01000394">
    <property type="protein sequence ID" value="KAE9146652.1"/>
    <property type="molecule type" value="Genomic_DNA"/>
</dbReference>
<evidence type="ECO:0000313" key="8">
    <source>
        <dbReference type="EMBL" id="KAE9239948.1"/>
    </source>
</evidence>
<dbReference type="Proteomes" id="UP000476176">
    <property type="component" value="Unassembled WGS sequence"/>
</dbReference>
<dbReference type="EMBL" id="QXFX01000379">
    <property type="protein sequence ID" value="KAE9118000.1"/>
    <property type="molecule type" value="Genomic_DNA"/>
</dbReference>
<dbReference type="EMBL" id="QXGB01000411">
    <property type="protein sequence ID" value="KAE9216009.1"/>
    <property type="molecule type" value="Genomic_DNA"/>
</dbReference>
<evidence type="ECO:0000313" key="11">
    <source>
        <dbReference type="Proteomes" id="UP000429523"/>
    </source>
</evidence>
<evidence type="ECO:0000313" key="12">
    <source>
        <dbReference type="Proteomes" id="UP000433483"/>
    </source>
</evidence>
<evidence type="ECO:0000313" key="13">
    <source>
        <dbReference type="Proteomes" id="UP000437068"/>
    </source>
</evidence>
<reference evidence="11 12" key="1">
    <citation type="submission" date="2018-08" db="EMBL/GenBank/DDBJ databases">
        <title>Genomic investigation of the strawberry pathogen Phytophthora fragariae indicates pathogenicity is determined by transcriptional variation in three key races.</title>
        <authorList>
            <person name="Adams T.M."/>
            <person name="Armitage A.D."/>
            <person name="Sobczyk M.K."/>
            <person name="Bates H.J."/>
            <person name="Dunwell J.M."/>
            <person name="Nellist C.F."/>
            <person name="Harrison R.J."/>
        </authorList>
    </citation>
    <scope>NUCLEOTIDE SEQUENCE [LARGE SCALE GENOMIC DNA]</scope>
    <source>
        <strain evidence="9 13">A4</strain>
        <strain evidence="8 14">BC-1</strain>
        <strain evidence="7 18">BC-23</strain>
        <strain evidence="6 12">NOV-27</strain>
        <strain evidence="5 15">NOV-5</strain>
        <strain evidence="3 16">NOV-71</strain>
        <strain evidence="10 19">NOV-77</strain>
        <strain evidence="1 11">NOV-9</strain>
        <strain evidence="4 20">ONT-3</strain>
        <strain evidence="2 17">SCRP245</strain>
    </source>
</reference>
<dbReference type="Proteomes" id="UP000440732">
    <property type="component" value="Unassembled WGS sequence"/>
</dbReference>
<dbReference type="EMBL" id="QXGD01000429">
    <property type="protein sequence ID" value="KAE9239948.1"/>
    <property type="molecule type" value="Genomic_DNA"/>
</dbReference>
<evidence type="ECO:0000313" key="17">
    <source>
        <dbReference type="Proteomes" id="UP000460718"/>
    </source>
</evidence>
<evidence type="ECO:0000313" key="18">
    <source>
        <dbReference type="Proteomes" id="UP000476176"/>
    </source>
</evidence>
<comment type="caution">
    <text evidence="3">The sequence shown here is derived from an EMBL/GenBank/DDBJ whole genome shotgun (WGS) entry which is preliminary data.</text>
</comment>
<dbReference type="EMBL" id="QXFW01000399">
    <property type="protein sequence ID" value="KAE9013482.1"/>
    <property type="molecule type" value="Genomic_DNA"/>
</dbReference>
<proteinExistence type="predicted"/>
<evidence type="ECO:0000313" key="3">
    <source>
        <dbReference type="EMBL" id="KAE9117380.1"/>
    </source>
</evidence>
<name>A0A6A3SIE7_9STRA</name>
<dbReference type="EMBL" id="QXFZ01000414">
    <property type="protein sequence ID" value="KAE9117380.1"/>
    <property type="molecule type" value="Genomic_DNA"/>
</dbReference>
<evidence type="ECO:0000313" key="20">
    <source>
        <dbReference type="Proteomes" id="UP000488956"/>
    </source>
</evidence>
<evidence type="ECO:0000313" key="9">
    <source>
        <dbReference type="EMBL" id="KAE9313925.1"/>
    </source>
</evidence>
<dbReference type="Proteomes" id="UP000486351">
    <property type="component" value="Unassembled WGS sequence"/>
</dbReference>
<dbReference type="Proteomes" id="UP000440367">
    <property type="component" value="Unassembled WGS sequence"/>
</dbReference>
<evidence type="ECO:0000313" key="2">
    <source>
        <dbReference type="EMBL" id="KAE9013482.1"/>
    </source>
</evidence>
<sequence length="58" mass="6199">MAHDTRPSLAFAAPPCYLLCPSRAGTTHASLAATSLIHAHTIVLVRIDDTKDCNRSPI</sequence>
<evidence type="ECO:0000313" key="15">
    <source>
        <dbReference type="Proteomes" id="UP000440732"/>
    </source>
</evidence>